<gene>
    <name evidence="1" type="ORF">MNBD_GAMMA10-1070</name>
</gene>
<reference evidence="1" key="1">
    <citation type="submission" date="2018-06" db="EMBL/GenBank/DDBJ databases">
        <authorList>
            <person name="Zhirakovskaya E."/>
        </authorList>
    </citation>
    <scope>NUCLEOTIDE SEQUENCE</scope>
</reference>
<accession>A0A3B0XTY7</accession>
<dbReference type="AlphaFoldDB" id="A0A3B0XTY7"/>
<protein>
    <submittedName>
        <fullName evidence="1">Uncharacterized protein</fullName>
    </submittedName>
</protein>
<dbReference type="EMBL" id="UOFJ01000625">
    <property type="protein sequence ID" value="VAW71815.1"/>
    <property type="molecule type" value="Genomic_DNA"/>
</dbReference>
<proteinExistence type="predicted"/>
<evidence type="ECO:0000313" key="1">
    <source>
        <dbReference type="EMBL" id="VAW71815.1"/>
    </source>
</evidence>
<name>A0A3B0XTY7_9ZZZZ</name>
<organism evidence="1">
    <name type="scientific">hydrothermal vent metagenome</name>
    <dbReference type="NCBI Taxonomy" id="652676"/>
    <lineage>
        <taxon>unclassified sequences</taxon>
        <taxon>metagenomes</taxon>
        <taxon>ecological metagenomes</taxon>
    </lineage>
</organism>
<sequence>FSQADHKPLSLGKIEMDVHQAERQQSGFHAVYDCTDRQLHLAANYKLGVLVIETFTSFKIERDRHGYIERDFFRPQPAKKTLSLTESALQKNFLVDLTPYAGIWVNSNKNEQSLLGFELTANGKNWQLQPSMVEREYAPVSVTAYLDNMGYLAFKACVELTHRQLTFAANTQKALVVMTTFIRFLPGSVHGPDKNQVYREIFLRDSKCNMNFN</sequence>
<feature type="non-terminal residue" evidence="1">
    <location>
        <position position="1"/>
    </location>
</feature>